<dbReference type="RefSeq" id="WP_077926017.1">
    <property type="nucleotide sequence ID" value="NZ_BAABKE010000001.1"/>
</dbReference>
<dbReference type="Pfam" id="PF08238">
    <property type="entry name" value="Sel1"/>
    <property type="match status" value="2"/>
</dbReference>
<dbReference type="PANTHER" id="PTHR43628">
    <property type="entry name" value="ACTIVATOR OF C KINASE PROTEIN 1-RELATED"/>
    <property type="match status" value="1"/>
</dbReference>
<keyword evidence="3" id="KW-1185">Reference proteome</keyword>
<dbReference type="InterPro" id="IPR052945">
    <property type="entry name" value="Mitotic_Regulator"/>
</dbReference>
<feature type="chain" id="PRO_5046966238" description="Sel1 repeat family protein" evidence="1">
    <location>
        <begin position="19"/>
        <end position="330"/>
    </location>
</feature>
<dbReference type="PANTHER" id="PTHR43628:SF1">
    <property type="entry name" value="CHITIN SYNTHASE REGULATORY FACTOR 2-RELATED"/>
    <property type="match status" value="1"/>
</dbReference>
<dbReference type="Gene3D" id="1.25.40.10">
    <property type="entry name" value="Tetratricopeptide repeat domain"/>
    <property type="match status" value="1"/>
</dbReference>
<accession>A0ABP9MDB9</accession>
<name>A0ABP9MDB9_9GAMM</name>
<dbReference type="SMART" id="SM00671">
    <property type="entry name" value="SEL1"/>
    <property type="match status" value="2"/>
</dbReference>
<evidence type="ECO:0008006" key="4">
    <source>
        <dbReference type="Google" id="ProtNLM"/>
    </source>
</evidence>
<keyword evidence="1" id="KW-0732">Signal</keyword>
<sequence length="330" mass="37369">MFRITLVLLLMINTVSFADNFSDAIEAYDRQDYIEAYRLFTELEDLGHVDAMNNLATMYQTGMGIPRNYVKAAELYLKAAQAGHIDAAFNYSTLSRLGIGTNKNMAESYAWAVIAARHGASDLVAYRDVLATKILPKELEDGSLMAENILNDFAQYEYAIGWLLPNNVRIASRETPLPKIIEKIERISADGEVTIIKNEDLIKITEENINQVLSPSYRALMTTYPLMMNTYRSSLYRPLLNSARHSSDKVLRPRRMLGERSVPIVEALEIDQSLLPLFQSLADSYSVHINDIVRAVQTINPDAFEADLPLRLKDSDARLKIPDYLQVKHF</sequence>
<feature type="signal peptide" evidence="1">
    <location>
        <begin position="1"/>
        <end position="18"/>
    </location>
</feature>
<evidence type="ECO:0000313" key="2">
    <source>
        <dbReference type="EMBL" id="GAA5093613.1"/>
    </source>
</evidence>
<dbReference type="InterPro" id="IPR006597">
    <property type="entry name" value="Sel1-like"/>
</dbReference>
<evidence type="ECO:0000313" key="3">
    <source>
        <dbReference type="Proteomes" id="UP001500631"/>
    </source>
</evidence>
<gene>
    <name evidence="2" type="ORF">GCM10023338_00880</name>
</gene>
<organism evidence="2 3">
    <name type="scientific">Wohlfahrtiimonas larvae</name>
    <dbReference type="NCBI Taxonomy" id="1157986"/>
    <lineage>
        <taxon>Bacteria</taxon>
        <taxon>Pseudomonadati</taxon>
        <taxon>Pseudomonadota</taxon>
        <taxon>Gammaproteobacteria</taxon>
        <taxon>Cardiobacteriales</taxon>
        <taxon>Ignatzschineriaceae</taxon>
        <taxon>Wohlfahrtiimonas</taxon>
    </lineage>
</organism>
<evidence type="ECO:0000256" key="1">
    <source>
        <dbReference type="SAM" id="SignalP"/>
    </source>
</evidence>
<dbReference type="InterPro" id="IPR011990">
    <property type="entry name" value="TPR-like_helical_dom_sf"/>
</dbReference>
<protein>
    <recommendedName>
        <fullName evidence="4">Sel1 repeat family protein</fullName>
    </recommendedName>
</protein>
<proteinExistence type="predicted"/>
<dbReference type="Proteomes" id="UP001500631">
    <property type="component" value="Unassembled WGS sequence"/>
</dbReference>
<reference evidence="3" key="1">
    <citation type="journal article" date="2019" name="Int. J. Syst. Evol. Microbiol.">
        <title>The Global Catalogue of Microorganisms (GCM) 10K type strain sequencing project: providing services to taxonomists for standard genome sequencing and annotation.</title>
        <authorList>
            <consortium name="The Broad Institute Genomics Platform"/>
            <consortium name="The Broad Institute Genome Sequencing Center for Infectious Disease"/>
            <person name="Wu L."/>
            <person name="Ma J."/>
        </authorList>
    </citation>
    <scope>NUCLEOTIDE SEQUENCE [LARGE SCALE GENOMIC DNA]</scope>
    <source>
        <strain evidence="3">JCM 18424</strain>
    </source>
</reference>
<dbReference type="EMBL" id="BAABKE010000001">
    <property type="protein sequence ID" value="GAA5093613.1"/>
    <property type="molecule type" value="Genomic_DNA"/>
</dbReference>
<comment type="caution">
    <text evidence="2">The sequence shown here is derived from an EMBL/GenBank/DDBJ whole genome shotgun (WGS) entry which is preliminary data.</text>
</comment>
<dbReference type="SUPFAM" id="SSF81901">
    <property type="entry name" value="HCP-like"/>
    <property type="match status" value="1"/>
</dbReference>